<feature type="compositionally biased region" description="Basic and acidic residues" evidence="7">
    <location>
        <begin position="1319"/>
        <end position="1339"/>
    </location>
</feature>
<dbReference type="InterPro" id="IPR027267">
    <property type="entry name" value="AH/BAR_dom_sf"/>
</dbReference>
<evidence type="ECO:0000256" key="7">
    <source>
        <dbReference type="SAM" id="MobiDB-lite"/>
    </source>
</evidence>
<feature type="compositionally biased region" description="Basic and acidic residues" evidence="7">
    <location>
        <begin position="1073"/>
        <end position="1112"/>
    </location>
</feature>
<dbReference type="InterPro" id="IPR018808">
    <property type="entry name" value="Muniscin_C"/>
</dbReference>
<feature type="coiled-coil region" evidence="6">
    <location>
        <begin position="80"/>
        <end position="175"/>
    </location>
</feature>
<dbReference type="FunFam" id="1.20.1270.60:FF:000128">
    <property type="entry name" value="FCH domain Only (FCH stands for Fes/CIP4 homology domain)"/>
    <property type="match status" value="1"/>
</dbReference>
<dbReference type="SMART" id="SM01233">
    <property type="entry name" value="HABP4_PAI-RBP1"/>
    <property type="match status" value="1"/>
</dbReference>
<feature type="region of interest" description="Disordered" evidence="7">
    <location>
        <begin position="1312"/>
        <end position="1381"/>
    </location>
</feature>
<evidence type="ECO:0000256" key="2">
    <source>
        <dbReference type="ARBA" id="ARBA00022583"/>
    </source>
</evidence>
<evidence type="ECO:0008006" key="12">
    <source>
        <dbReference type="Google" id="ProtNLM"/>
    </source>
</evidence>
<dbReference type="Pfam" id="PF10291">
    <property type="entry name" value="muHD"/>
    <property type="match status" value="1"/>
</dbReference>
<accession>A0A6A5HLS5</accession>
<dbReference type="GO" id="GO:0005886">
    <property type="term" value="C:plasma membrane"/>
    <property type="evidence" value="ECO:0007669"/>
    <property type="project" value="TreeGrafter"/>
</dbReference>
<dbReference type="GeneID" id="9807060"/>
<evidence type="ECO:0000256" key="4">
    <source>
        <dbReference type="ARBA" id="ARBA00023176"/>
    </source>
</evidence>
<dbReference type="Gene3D" id="1.20.1270.60">
    <property type="entry name" value="Arfaptin homology (AH) domain/BAR domain"/>
    <property type="match status" value="1"/>
</dbReference>
<dbReference type="InterPro" id="IPR054713">
    <property type="entry name" value="GMIP/FCHO2-like_FCH"/>
</dbReference>
<dbReference type="InterPro" id="IPR028565">
    <property type="entry name" value="MHD"/>
</dbReference>
<comment type="caution">
    <text evidence="10">The sequence shown here is derived from an EMBL/GenBank/DDBJ whole genome shotgun (WGS) entry which is preliminary data.</text>
</comment>
<organism evidence="10 11">
    <name type="scientific">Caenorhabditis remanei</name>
    <name type="common">Caenorhabditis vulgaris</name>
    <dbReference type="NCBI Taxonomy" id="31234"/>
    <lineage>
        <taxon>Eukaryota</taxon>
        <taxon>Metazoa</taxon>
        <taxon>Ecdysozoa</taxon>
        <taxon>Nematoda</taxon>
        <taxon>Chromadorea</taxon>
        <taxon>Rhabditida</taxon>
        <taxon>Rhabditina</taxon>
        <taxon>Rhabditomorpha</taxon>
        <taxon>Rhabditoidea</taxon>
        <taxon>Rhabditidae</taxon>
        <taxon>Peloderinae</taxon>
        <taxon>Caenorhabditis</taxon>
    </lineage>
</organism>
<keyword evidence="3 5" id="KW-0175">Coiled coil</keyword>
<feature type="domain" description="F-BAR" evidence="9">
    <location>
        <begin position="1"/>
        <end position="235"/>
    </location>
</feature>
<keyword evidence="4" id="KW-0472">Membrane</keyword>
<feature type="compositionally biased region" description="Basic and acidic residues" evidence="7">
    <location>
        <begin position="1178"/>
        <end position="1212"/>
    </location>
</feature>
<keyword evidence="2" id="KW-0254">Endocytosis</keyword>
<dbReference type="Proteomes" id="UP000483820">
    <property type="component" value="Chromosome II"/>
</dbReference>
<dbReference type="PANTHER" id="PTHR23065">
    <property type="entry name" value="PROLINE-SERINE-THREONINE PHOSPHATASE INTERACTING PROTEIN 1"/>
    <property type="match status" value="1"/>
</dbReference>
<feature type="domain" description="MHD" evidence="8">
    <location>
        <begin position="688"/>
        <end position="956"/>
    </location>
</feature>
<evidence type="ECO:0000256" key="6">
    <source>
        <dbReference type="SAM" id="Coils"/>
    </source>
</evidence>
<sequence length="1381" mass="152316">MDLKVLQENLKKSEETVAEVAQFVKERLSVEDEYVKAINRTVHKVSNFIQNGSNIDAMWQLTKGTMELMAEIHVMLVKNLQDLSREVLKYKDDVNKTRKELKQPQVAEAVNLMQTTTTCLQKAKETYQHRCQELEKAKKETNVNVKEISKIELKIARARDEYKSYVEKYEVVREDFETKMSDSCKKFQTFDRSLYASIQQFILLYANHSTEMSSASFQVAEQFRESIQHLNADEFVRKFIKSKSTGSEKPPHVLFEESENGSGSGMASSSSAMNLNPIRDLVDIMSGNSMPSSCSSSGILQDQAPPPQPITVDLLMMDPIGEGIAVDSSLSSTLNSTSLINTSSGELNNIKKSSEDLSTSSTLTDNKAPKKFSIFTAKRRTKTVSTSSIDETPTTAEPFSASGLFKFTREKRRSKKENESNLRASVCMDDTHSTASSSRSDDKMLNGSSSAHPSHSLLDAPIDEKQSDLPVIDDEGYIIRSTENQLDSNNPTAWSSCSSDEEEDEDELQKSRIRKMTISDRPVHINASVDELRDAIGSITLTRSTTFERDPWTIGGSKAPPLFSQSMNASSLRQPLRSHHTADGRFRTNFSESDDPPAFSVSMGHNQSIAAGIARARPRSNTPTTSQLMSRKDSASSFMDPWSSTFNLAPSESNHSLGESTFNLSQSTGNLLQATISEQRIPVAMAINEHVHVWFKKGADEFVQRTFGTVMISFPTSSISLLTSIQHEIEPLAFRLSNSHYIKSVLPNKQLIDESLSRKDDETCTFYFNKLQLATWLQTQKIAKPEAAFVNAEVARYEMDPTAPCNSVPPLFLTAYWKFEPSHTDLRVDYRLNSDSPVTAPLLNVNFNTNLTGSIDSVMCDPEGKWAADSPSLGWNLLEISRNGDVHGSLKARIFMKNSGDEVSLEMLDRKPAQVFVQFQCHEANLSGVEVSLVQSDIYHLSMIRKKLLAGKYFWYPYYGLLNSLELKNLTEASTLGILSSYTQINNKMTEYGCQVTNKFGLPSDDDDEYDDPRELIQKVSLIAAKKKEEKLVKPAQPTKPVAAPAAAVTKTDGAGRGARGGRGRGRGGAGRPPREGGDRVSNENGDRSGESRRGGPRRGGERGGDRGERGRGAARPSGRGGRGGFAPRENRDGAEEPKEQHVADDGADTRAPRRRGGFTLGGGSSGGRGGARGGRGRQFDRQSGSDRTGVRAFEKKDGHGKGNWGDQKDELAGETENIAPEAENVEPEVPREKTAEELAYEAEQAALAKQKTLKEFRAAQAADAPKFNTRKAGEGAADNFGKLVPMKKEIIPDREEDEVVVIHKASRKQVLDISITFRNDRPEREERRNDRDRSDRPPRGGPRGGGRGGRGGPRSGGQGGRHQATPFNASDDAFPALGAK</sequence>
<dbReference type="EMBL" id="WUAV01000002">
    <property type="protein sequence ID" value="KAF1768091.1"/>
    <property type="molecule type" value="Genomic_DNA"/>
</dbReference>
<dbReference type="GO" id="GO:0072583">
    <property type="term" value="P:clathrin-dependent endocytosis"/>
    <property type="evidence" value="ECO:0007669"/>
    <property type="project" value="TreeGrafter"/>
</dbReference>
<proteinExistence type="predicted"/>
<dbReference type="Pfam" id="PF22699">
    <property type="entry name" value="GMIP-like_FCH"/>
    <property type="match status" value="1"/>
</dbReference>
<feature type="compositionally biased region" description="Low complexity" evidence="7">
    <location>
        <begin position="1034"/>
        <end position="1052"/>
    </location>
</feature>
<name>A0A6A5HLS5_CAERE</name>
<keyword evidence="4" id="KW-0168">Coated pit</keyword>
<feature type="region of interest" description="Disordered" evidence="7">
    <location>
        <begin position="1031"/>
        <end position="1233"/>
    </location>
</feature>
<comment type="subcellular location">
    <subcellularLocation>
        <location evidence="1">Membrane</location>
        <location evidence="1">Clathrin-coated pit</location>
        <topology evidence="1">Peripheral membrane protein</topology>
        <orientation evidence="1">Cytoplasmic side</orientation>
    </subcellularLocation>
</comment>
<feature type="compositionally biased region" description="Basic and acidic residues" evidence="7">
    <location>
        <begin position="1129"/>
        <end position="1152"/>
    </location>
</feature>
<feature type="region of interest" description="Disordered" evidence="7">
    <location>
        <begin position="481"/>
        <end position="508"/>
    </location>
</feature>
<dbReference type="InterPro" id="IPR006861">
    <property type="entry name" value="HABP4_PAIRBP1-bd"/>
</dbReference>
<evidence type="ECO:0000256" key="3">
    <source>
        <dbReference type="ARBA" id="ARBA00023054"/>
    </source>
</evidence>
<dbReference type="CTD" id="9807060"/>
<feature type="region of interest" description="Disordered" evidence="7">
    <location>
        <begin position="410"/>
        <end position="465"/>
    </location>
</feature>
<dbReference type="PANTHER" id="PTHR23065:SF15">
    <property type="entry name" value="AT02057P"/>
    <property type="match status" value="1"/>
</dbReference>
<dbReference type="GO" id="GO:0005905">
    <property type="term" value="C:clathrin-coated pit"/>
    <property type="evidence" value="ECO:0007669"/>
    <property type="project" value="UniProtKB-SubCell"/>
</dbReference>
<evidence type="ECO:0000259" key="8">
    <source>
        <dbReference type="PROSITE" id="PS51072"/>
    </source>
</evidence>
<dbReference type="RefSeq" id="XP_053590809.1">
    <property type="nucleotide sequence ID" value="XM_053726615.1"/>
</dbReference>
<dbReference type="KEGG" id="crq:GCK72_008052"/>
<evidence type="ECO:0000259" key="9">
    <source>
        <dbReference type="PROSITE" id="PS51741"/>
    </source>
</evidence>
<feature type="compositionally biased region" description="Polar residues" evidence="7">
    <location>
        <begin position="481"/>
        <end position="494"/>
    </location>
</feature>
<dbReference type="PROSITE" id="PS51072">
    <property type="entry name" value="MHD"/>
    <property type="match status" value="1"/>
</dbReference>
<dbReference type="Gene3D" id="6.10.140.1040">
    <property type="match status" value="1"/>
</dbReference>
<reference evidence="10 11" key="1">
    <citation type="submission" date="2019-12" db="EMBL/GenBank/DDBJ databases">
        <title>Chromosome-level assembly of the Caenorhabditis remanei genome.</title>
        <authorList>
            <person name="Teterina A.A."/>
            <person name="Willis J.H."/>
            <person name="Phillips P.C."/>
        </authorList>
    </citation>
    <scope>NUCLEOTIDE SEQUENCE [LARGE SCALE GENOMIC DNA]</scope>
    <source>
        <strain evidence="10 11">PX506</strain>
        <tissue evidence="10">Whole organism</tissue>
    </source>
</reference>
<evidence type="ECO:0000313" key="11">
    <source>
        <dbReference type="Proteomes" id="UP000483820"/>
    </source>
</evidence>
<gene>
    <name evidence="10" type="ORF">GCK72_008052</name>
</gene>
<dbReference type="PROSITE" id="PS51741">
    <property type="entry name" value="F_BAR"/>
    <property type="match status" value="1"/>
</dbReference>
<feature type="compositionally biased region" description="Gly residues" evidence="7">
    <location>
        <begin position="1159"/>
        <end position="1174"/>
    </location>
</feature>
<dbReference type="GO" id="GO:0030136">
    <property type="term" value="C:clathrin-coated vesicle"/>
    <property type="evidence" value="ECO:0007669"/>
    <property type="project" value="TreeGrafter"/>
</dbReference>
<dbReference type="GO" id="GO:0048268">
    <property type="term" value="P:clathrin coat assembly"/>
    <property type="evidence" value="ECO:0007669"/>
    <property type="project" value="TreeGrafter"/>
</dbReference>
<evidence type="ECO:0000256" key="5">
    <source>
        <dbReference type="PROSITE-ProRule" id="PRU01077"/>
    </source>
</evidence>
<feature type="region of interest" description="Disordered" evidence="7">
    <location>
        <begin position="243"/>
        <end position="272"/>
    </location>
</feature>
<evidence type="ECO:0000313" key="10">
    <source>
        <dbReference type="EMBL" id="KAF1768091.1"/>
    </source>
</evidence>
<feature type="compositionally biased region" description="Gly residues" evidence="7">
    <location>
        <begin position="1342"/>
        <end position="1361"/>
    </location>
</feature>
<evidence type="ECO:0000256" key="1">
    <source>
        <dbReference type="ARBA" id="ARBA00004283"/>
    </source>
</evidence>
<dbReference type="Pfam" id="PF04774">
    <property type="entry name" value="HABP4_PAI-RBP1"/>
    <property type="match status" value="1"/>
</dbReference>
<dbReference type="InterPro" id="IPR031160">
    <property type="entry name" value="F_BAR_dom"/>
</dbReference>
<protein>
    <recommendedName>
        <fullName evidence="12">F-BAR domain only protein 2</fullName>
    </recommendedName>
</protein>
<dbReference type="SUPFAM" id="SSF103657">
    <property type="entry name" value="BAR/IMD domain-like"/>
    <property type="match status" value="1"/>
</dbReference>